<feature type="compositionally biased region" description="Polar residues" evidence="1">
    <location>
        <begin position="642"/>
        <end position="661"/>
    </location>
</feature>
<accession>A0A0P1AAI6</accession>
<evidence type="ECO:0000256" key="1">
    <source>
        <dbReference type="SAM" id="MobiDB-lite"/>
    </source>
</evidence>
<dbReference type="RefSeq" id="XP_024573713.1">
    <property type="nucleotide sequence ID" value="XM_024722658.1"/>
</dbReference>
<dbReference type="EMBL" id="CCYD01000286">
    <property type="protein sequence ID" value="CEG37344.1"/>
    <property type="molecule type" value="Genomic_DNA"/>
</dbReference>
<dbReference type="AlphaFoldDB" id="A0A0P1AAI6"/>
<feature type="region of interest" description="Disordered" evidence="1">
    <location>
        <begin position="490"/>
        <end position="530"/>
    </location>
</feature>
<dbReference type="OrthoDB" id="78713at2759"/>
<name>A0A0P1AAI6_PLAHL</name>
<keyword evidence="3" id="KW-1185">Reference proteome</keyword>
<organism evidence="2 3">
    <name type="scientific">Plasmopara halstedii</name>
    <name type="common">Downy mildew of sunflower</name>
    <dbReference type="NCBI Taxonomy" id="4781"/>
    <lineage>
        <taxon>Eukaryota</taxon>
        <taxon>Sar</taxon>
        <taxon>Stramenopiles</taxon>
        <taxon>Oomycota</taxon>
        <taxon>Peronosporomycetes</taxon>
        <taxon>Peronosporales</taxon>
        <taxon>Peronosporaceae</taxon>
        <taxon>Plasmopara</taxon>
    </lineage>
</organism>
<protein>
    <submittedName>
        <fullName evidence="2">NUCLEIC ACID BINDING PROTEIN</fullName>
    </submittedName>
</protein>
<reference evidence="3" key="1">
    <citation type="submission" date="2014-09" db="EMBL/GenBank/DDBJ databases">
        <authorList>
            <person name="Sharma Rahul"/>
            <person name="Thines Marco"/>
        </authorList>
    </citation>
    <scope>NUCLEOTIDE SEQUENCE [LARGE SCALE GENOMIC DNA]</scope>
</reference>
<dbReference type="Proteomes" id="UP000054928">
    <property type="component" value="Unassembled WGS sequence"/>
</dbReference>
<evidence type="ECO:0000313" key="2">
    <source>
        <dbReference type="EMBL" id="CEG37344.1"/>
    </source>
</evidence>
<feature type="region of interest" description="Disordered" evidence="1">
    <location>
        <begin position="618"/>
        <end position="661"/>
    </location>
</feature>
<dbReference type="GeneID" id="36399997"/>
<evidence type="ECO:0000313" key="3">
    <source>
        <dbReference type="Proteomes" id="UP000054928"/>
    </source>
</evidence>
<sequence>MAQARTYVDSATSEQLETRLQQLLLNSGFSDAALLIEASTHLSSRYQTADVVRLMLEKAKSLSSLEKAAQLFGAAVRLAQEMVPNFEQLSAAADRPCWSPSALIQAMIRARKFRAALRSAKQFGLLDMFPAPQLVAGMLETRSWEEAVSSVMEMHLFKEFPLARLAVEMMQQQQWSQAVKCINKLSDNDNTRTKFCKALLDQGNGDAALSLLRDLVDAMILQNEFYKAIKYAIKFNLSDNPLNDTNVHANGPKMPPMDEKNVGYLPQYNVEHLIRKTMKAGQHHVALTYIRKLRLRDKFAEELVEIKKVQQIQLQEFRQFARLRLAQLQDPAYQENLCILLSDFAEDEMTELDPIEKEIVLFEEKVIPRKVKDRQVGMTDKLGGKESVMKKNAFFLENNEFVDKQQQFANPAEAASQSRFGFARSPSFQSPILAVDAANTDTQFCSRLEPPSRVSLIPSIISLDTEPSPVNTQDCADYFNFDSFARSVSLSGPPPSHRSLNTCSLPPQPPQQQPVLSQHQQNGPKVSKHSMPSVLNCQFAGGPSGYNLMPPMMIQQMPTYCSQGGNLPEGVQLCENLQSTLIAQPNGGGSLDVASLAMQFHISGNSNTSPNFGPRSFMNSSPPSGCQELSGIKLQMPPRPPQSNFKPSMSYTSVTTTRQKN</sequence>
<proteinExistence type="predicted"/>